<dbReference type="RefSeq" id="WP_171153679.1">
    <property type="nucleotide sequence ID" value="NZ_JABENB010000001.1"/>
</dbReference>
<feature type="compositionally biased region" description="Basic and acidic residues" evidence="8">
    <location>
        <begin position="112"/>
        <end position="122"/>
    </location>
</feature>
<evidence type="ECO:0000256" key="4">
    <source>
        <dbReference type="ARBA" id="ARBA00022927"/>
    </source>
</evidence>
<evidence type="ECO:0000256" key="5">
    <source>
        <dbReference type="ARBA" id="ARBA00022989"/>
    </source>
</evidence>
<comment type="subcellular location">
    <subcellularLocation>
        <location evidence="1">Membrane</location>
        <topology evidence="1">Single-pass membrane protein</topology>
    </subcellularLocation>
</comment>
<dbReference type="AlphaFoldDB" id="A0A849AH28"/>
<evidence type="ECO:0000256" key="7">
    <source>
        <dbReference type="ARBA" id="ARBA00023136"/>
    </source>
</evidence>
<evidence type="ECO:0000256" key="2">
    <source>
        <dbReference type="ARBA" id="ARBA00022448"/>
    </source>
</evidence>
<dbReference type="InterPro" id="IPR003369">
    <property type="entry name" value="TatA/B/E"/>
</dbReference>
<keyword evidence="10" id="KW-1185">Reference proteome</keyword>
<name>A0A849AH28_9MICO</name>
<keyword evidence="2" id="KW-0813">Transport</keyword>
<organism evidence="9 10">
    <name type="scientific">Flexivirga aerilata</name>
    <dbReference type="NCBI Taxonomy" id="1656889"/>
    <lineage>
        <taxon>Bacteria</taxon>
        <taxon>Bacillati</taxon>
        <taxon>Actinomycetota</taxon>
        <taxon>Actinomycetes</taxon>
        <taxon>Micrococcales</taxon>
        <taxon>Dermacoccaceae</taxon>
        <taxon>Flexivirga</taxon>
    </lineage>
</organism>
<keyword evidence="4" id="KW-0653">Protein transport</keyword>
<accession>A0A849AH28</accession>
<dbReference type="PRINTS" id="PR01506">
    <property type="entry name" value="TATBPROTEIN"/>
</dbReference>
<feature type="region of interest" description="Disordered" evidence="8">
    <location>
        <begin position="82"/>
        <end position="129"/>
    </location>
</feature>
<evidence type="ECO:0000256" key="6">
    <source>
        <dbReference type="ARBA" id="ARBA00023010"/>
    </source>
</evidence>
<protein>
    <submittedName>
        <fullName evidence="9">Preprotein translocase subunit TatA</fullName>
    </submittedName>
</protein>
<keyword evidence="3" id="KW-0812">Transmembrane</keyword>
<sequence length="129" mass="14494">MLGISGWEFLILAVLAAALIGPDRLPEYVAKLRTYIRQMRDMADGAKTQLKDQMGPEFQDINWRAYDPRQYDPRKIVRDALFDPEPDPAAELAGPDGVAAPQDFATPPPAYDLHKFDPDRATPFDYDAT</sequence>
<dbReference type="EMBL" id="JABENB010000001">
    <property type="protein sequence ID" value="NNG39167.1"/>
    <property type="molecule type" value="Genomic_DNA"/>
</dbReference>
<evidence type="ECO:0000256" key="8">
    <source>
        <dbReference type="SAM" id="MobiDB-lite"/>
    </source>
</evidence>
<keyword evidence="5" id="KW-1133">Transmembrane helix</keyword>
<dbReference type="Proteomes" id="UP000557772">
    <property type="component" value="Unassembled WGS sequence"/>
</dbReference>
<keyword evidence="6" id="KW-0811">Translocation</keyword>
<evidence type="ECO:0000313" key="9">
    <source>
        <dbReference type="EMBL" id="NNG39167.1"/>
    </source>
</evidence>
<comment type="caution">
    <text evidence="9">The sequence shown here is derived from an EMBL/GenBank/DDBJ whole genome shotgun (WGS) entry which is preliminary data.</text>
</comment>
<evidence type="ECO:0000313" key="10">
    <source>
        <dbReference type="Proteomes" id="UP000557772"/>
    </source>
</evidence>
<proteinExistence type="predicted"/>
<dbReference type="Pfam" id="PF02416">
    <property type="entry name" value="TatA_B_E"/>
    <property type="match status" value="1"/>
</dbReference>
<keyword evidence="7" id="KW-0472">Membrane</keyword>
<evidence type="ECO:0000256" key="1">
    <source>
        <dbReference type="ARBA" id="ARBA00004167"/>
    </source>
</evidence>
<evidence type="ECO:0000256" key="3">
    <source>
        <dbReference type="ARBA" id="ARBA00022692"/>
    </source>
</evidence>
<dbReference type="Gene3D" id="1.20.5.3310">
    <property type="match status" value="1"/>
</dbReference>
<reference evidence="9 10" key="1">
    <citation type="submission" date="2020-05" db="EMBL/GenBank/DDBJ databases">
        <title>Flexivirga sp. ID2601S isolated from air conditioner.</title>
        <authorList>
            <person name="Kim D.H."/>
        </authorList>
    </citation>
    <scope>NUCLEOTIDE SEQUENCE [LARGE SCALE GENOMIC DNA]</scope>
    <source>
        <strain evidence="9 10">ID2601S</strain>
    </source>
</reference>
<gene>
    <name evidence="9" type="ORF">HJ588_07755</name>
</gene>